<comment type="similarity">
    <text evidence="1">Belongs to the ohanin/vespryn family.</text>
</comment>
<dbReference type="InterPro" id="IPR050143">
    <property type="entry name" value="TRIM/RBCC"/>
</dbReference>
<dbReference type="SMART" id="SM00449">
    <property type="entry name" value="SPRY"/>
    <property type="match status" value="1"/>
</dbReference>
<feature type="signal peptide" evidence="4">
    <location>
        <begin position="1"/>
        <end position="24"/>
    </location>
</feature>
<dbReference type="InParanoid" id="A0A803TV09"/>
<feature type="domain" description="B30.2/SPRY" evidence="5">
    <location>
        <begin position="7"/>
        <end position="197"/>
    </location>
</feature>
<comment type="function">
    <text evidence="3">Neurotoxin that produces dose-dependent hypolocomotion and hyperalgesia in mice. May directly act on the central nervous system, as it is 6500-fold more potent when administered intracerebroventricularly than intraperitoneal.</text>
</comment>
<reference evidence="6" key="1">
    <citation type="submission" date="2009-12" db="EMBL/GenBank/DDBJ databases">
        <title>The Genome Sequence of Anolis carolinensis (Green Anole Lizard).</title>
        <authorList>
            <consortium name="The Genome Sequencing Platform"/>
            <person name="Di Palma F."/>
            <person name="Alfoldi J."/>
            <person name="Heiman D."/>
            <person name="Young S."/>
            <person name="Grabherr M."/>
            <person name="Johnson J."/>
            <person name="Lander E.S."/>
            <person name="Lindblad-Toh K."/>
        </authorList>
    </citation>
    <scope>NUCLEOTIDE SEQUENCE [LARGE SCALE GENOMIC DNA]</scope>
    <source>
        <strain evidence="6">JBL SC #1</strain>
    </source>
</reference>
<keyword evidence="7" id="KW-1185">Reference proteome</keyword>
<evidence type="ECO:0000313" key="6">
    <source>
        <dbReference type="Ensembl" id="ENSACAP00000039049.1"/>
    </source>
</evidence>
<reference evidence="6" key="2">
    <citation type="submission" date="2025-08" db="UniProtKB">
        <authorList>
            <consortium name="Ensembl"/>
        </authorList>
    </citation>
    <scope>IDENTIFICATION</scope>
</reference>
<evidence type="ECO:0000256" key="4">
    <source>
        <dbReference type="SAM" id="SignalP"/>
    </source>
</evidence>
<dbReference type="PROSITE" id="PS50188">
    <property type="entry name" value="B302_SPRY"/>
    <property type="match status" value="1"/>
</dbReference>
<keyword evidence="2" id="KW-0528">Neurotoxin</keyword>
<evidence type="ECO:0000256" key="2">
    <source>
        <dbReference type="ARBA" id="ARBA00022699"/>
    </source>
</evidence>
<protein>
    <recommendedName>
        <fullName evidence="5">B30.2/SPRY domain-containing protein</fullName>
    </recommendedName>
</protein>
<feature type="chain" id="PRO_5032346080" description="B30.2/SPRY domain-containing protein" evidence="4">
    <location>
        <begin position="25"/>
        <end position="197"/>
    </location>
</feature>
<dbReference type="Proteomes" id="UP000001646">
    <property type="component" value="Unplaced"/>
</dbReference>
<name>A0A803TV09_ANOCA</name>
<dbReference type="SMART" id="SM00589">
    <property type="entry name" value="PRY"/>
    <property type="match status" value="1"/>
</dbReference>
<evidence type="ECO:0000313" key="7">
    <source>
        <dbReference type="Proteomes" id="UP000001646"/>
    </source>
</evidence>
<proteinExistence type="inferred from homology"/>
<sequence length="197" mass="22461">KALPFQSLMNLDSTMIFFLSLLCAANLTLDPDTAFPQLYISEDKKSLKWKGMKQSVALGLKRYNLMASVLTQEGFTSGKICWEVEIVEGGQWWGVGVVRESANRNDQILFDPSGGYWAIQRIDGKYEANTEPRTNLPLCHQPKRIRISLDYSMGQVAFFDGDTHAELFTFPKEKYSGEKIFPWFLTHGWNGELMIHP</sequence>
<dbReference type="InterPro" id="IPR001870">
    <property type="entry name" value="B30.2/SPRY"/>
</dbReference>
<dbReference type="GeneTree" id="ENSGT00940000153527"/>
<evidence type="ECO:0000256" key="1">
    <source>
        <dbReference type="ARBA" id="ARBA00009651"/>
    </source>
</evidence>
<dbReference type="InterPro" id="IPR003877">
    <property type="entry name" value="SPRY_dom"/>
</dbReference>
<dbReference type="PANTHER" id="PTHR24103">
    <property type="entry name" value="E3 UBIQUITIN-PROTEIN LIGASE TRIM"/>
    <property type="match status" value="1"/>
</dbReference>
<dbReference type="InterPro" id="IPR043136">
    <property type="entry name" value="B30.2/SPRY_sf"/>
</dbReference>
<dbReference type="Pfam" id="PF13765">
    <property type="entry name" value="PRY"/>
    <property type="match status" value="1"/>
</dbReference>
<evidence type="ECO:0000259" key="5">
    <source>
        <dbReference type="PROSITE" id="PS50188"/>
    </source>
</evidence>
<dbReference type="InterPro" id="IPR003879">
    <property type="entry name" value="Butyrophylin_SPRY"/>
</dbReference>
<keyword evidence="2" id="KW-0800">Toxin</keyword>
<dbReference type="Gene3D" id="2.60.120.920">
    <property type="match status" value="1"/>
</dbReference>
<dbReference type="InterPro" id="IPR006574">
    <property type="entry name" value="PRY"/>
</dbReference>
<dbReference type="InterPro" id="IPR013320">
    <property type="entry name" value="ConA-like_dom_sf"/>
</dbReference>
<dbReference type="AlphaFoldDB" id="A0A803TV09"/>
<evidence type="ECO:0000256" key="3">
    <source>
        <dbReference type="ARBA" id="ARBA00034460"/>
    </source>
</evidence>
<dbReference type="SUPFAM" id="SSF49899">
    <property type="entry name" value="Concanavalin A-like lectins/glucanases"/>
    <property type="match status" value="1"/>
</dbReference>
<reference evidence="6" key="3">
    <citation type="submission" date="2025-09" db="UniProtKB">
        <authorList>
            <consortium name="Ensembl"/>
        </authorList>
    </citation>
    <scope>IDENTIFICATION</scope>
</reference>
<keyword evidence="4" id="KW-0732">Signal</keyword>
<dbReference type="PRINTS" id="PR01407">
    <property type="entry name" value="BUTYPHLNCDUF"/>
</dbReference>
<dbReference type="Ensembl" id="ENSACAT00000048015.1">
    <property type="protein sequence ID" value="ENSACAP00000039049.1"/>
    <property type="gene ID" value="ENSACAG00000041383.1"/>
</dbReference>
<dbReference type="Pfam" id="PF00622">
    <property type="entry name" value="SPRY"/>
    <property type="match status" value="1"/>
</dbReference>
<organism evidence="6 7">
    <name type="scientific">Anolis carolinensis</name>
    <name type="common">Green anole</name>
    <name type="synonym">American chameleon</name>
    <dbReference type="NCBI Taxonomy" id="28377"/>
    <lineage>
        <taxon>Eukaryota</taxon>
        <taxon>Metazoa</taxon>
        <taxon>Chordata</taxon>
        <taxon>Craniata</taxon>
        <taxon>Vertebrata</taxon>
        <taxon>Euteleostomi</taxon>
        <taxon>Lepidosauria</taxon>
        <taxon>Squamata</taxon>
        <taxon>Bifurcata</taxon>
        <taxon>Unidentata</taxon>
        <taxon>Episquamata</taxon>
        <taxon>Toxicofera</taxon>
        <taxon>Iguania</taxon>
        <taxon>Dactyloidae</taxon>
        <taxon>Anolis</taxon>
    </lineage>
</organism>
<accession>A0A803TV09</accession>